<dbReference type="GO" id="GO:0006207">
    <property type="term" value="P:'de novo' pyrimidine nucleobase biosynthetic process"/>
    <property type="evidence" value="ECO:0007669"/>
    <property type="project" value="UniProtKB-UniRule"/>
</dbReference>
<keyword evidence="8 13" id="KW-0288">FMN</keyword>
<evidence type="ECO:0000256" key="12">
    <source>
        <dbReference type="ARBA" id="ARBA00048639"/>
    </source>
</evidence>
<evidence type="ECO:0000256" key="4">
    <source>
        <dbReference type="ARBA" id="ARBA00005359"/>
    </source>
</evidence>
<comment type="catalytic activity">
    <reaction evidence="12 13">
        <text>(S)-dihydroorotate + a quinone = orotate + a quinol</text>
        <dbReference type="Rhea" id="RHEA:30187"/>
        <dbReference type="ChEBI" id="CHEBI:24646"/>
        <dbReference type="ChEBI" id="CHEBI:30839"/>
        <dbReference type="ChEBI" id="CHEBI:30864"/>
        <dbReference type="ChEBI" id="CHEBI:132124"/>
        <dbReference type="EC" id="1.3.5.2"/>
    </reaction>
</comment>
<feature type="binding site" evidence="13">
    <location>
        <position position="177"/>
    </location>
    <ligand>
        <name>substrate</name>
    </ligand>
</feature>
<comment type="subunit">
    <text evidence="5 13">Monomer.</text>
</comment>
<reference evidence="15 16" key="1">
    <citation type="submission" date="2016-10" db="EMBL/GenBank/DDBJ databases">
        <authorList>
            <person name="de Groot N.N."/>
        </authorList>
    </citation>
    <scope>NUCLEOTIDE SEQUENCE [LARGE SCALE GENOMIC DNA]</scope>
    <source>
        <strain evidence="15 16">DSM 43067</strain>
    </source>
</reference>
<evidence type="ECO:0000256" key="1">
    <source>
        <dbReference type="ARBA" id="ARBA00003125"/>
    </source>
</evidence>
<dbReference type="NCBIfam" id="TIGR01036">
    <property type="entry name" value="pyrD_sub2"/>
    <property type="match status" value="1"/>
</dbReference>
<keyword evidence="16" id="KW-1185">Reference proteome</keyword>
<dbReference type="UniPathway" id="UPA00070">
    <property type="reaction ID" value="UER00946"/>
</dbReference>
<keyword evidence="7 13" id="KW-0285">Flavoprotein</keyword>
<dbReference type="InterPro" id="IPR050074">
    <property type="entry name" value="DHO_dehydrogenase"/>
</dbReference>
<feature type="domain" description="Dihydroorotate dehydrogenase catalytic" evidence="14">
    <location>
        <begin position="50"/>
        <end position="343"/>
    </location>
</feature>
<evidence type="ECO:0000256" key="5">
    <source>
        <dbReference type="ARBA" id="ARBA00011245"/>
    </source>
</evidence>
<comment type="pathway">
    <text evidence="3 13">Pyrimidine metabolism; UMP biosynthesis via de novo pathway; orotate from (S)-dihydroorotate (quinone route): step 1/1.</text>
</comment>
<comment type="function">
    <text evidence="1 13">Catalyzes the conversion of dihydroorotate to orotate with quinone as electron acceptor.</text>
</comment>
<feature type="active site" description="Nucleophile" evidence="13">
    <location>
        <position position="180"/>
    </location>
</feature>
<dbReference type="FunCoup" id="A0A1I5U7T5">
    <property type="interactions" value="380"/>
</dbReference>
<dbReference type="Pfam" id="PF01180">
    <property type="entry name" value="DHO_dh"/>
    <property type="match status" value="1"/>
</dbReference>
<evidence type="ECO:0000256" key="2">
    <source>
        <dbReference type="ARBA" id="ARBA00004202"/>
    </source>
</evidence>
<feature type="binding site" evidence="13">
    <location>
        <position position="71"/>
    </location>
    <ligand>
        <name>substrate</name>
    </ligand>
</feature>
<dbReference type="Proteomes" id="UP000183413">
    <property type="component" value="Unassembled WGS sequence"/>
</dbReference>
<dbReference type="EC" id="1.3.5.2" evidence="13"/>
<feature type="binding site" evidence="13">
    <location>
        <begin position="67"/>
        <end position="71"/>
    </location>
    <ligand>
        <name>FMN</name>
        <dbReference type="ChEBI" id="CHEBI:58210"/>
    </ligand>
</feature>
<feature type="binding site" evidence="13">
    <location>
        <begin position="116"/>
        <end position="120"/>
    </location>
    <ligand>
        <name>substrate</name>
    </ligand>
</feature>
<feature type="binding site" evidence="13">
    <location>
        <position position="300"/>
    </location>
    <ligand>
        <name>FMN</name>
        <dbReference type="ChEBI" id="CHEBI:58210"/>
    </ligand>
</feature>
<dbReference type="PROSITE" id="PS00911">
    <property type="entry name" value="DHODEHASE_1"/>
    <property type="match status" value="1"/>
</dbReference>
<comment type="subcellular location">
    <subcellularLocation>
        <location evidence="2 13">Cell membrane</location>
        <topology evidence="2 13">Peripheral membrane protein</topology>
    </subcellularLocation>
</comment>
<evidence type="ECO:0000256" key="6">
    <source>
        <dbReference type="ARBA" id="ARBA00022475"/>
    </source>
</evidence>
<protein>
    <recommendedName>
        <fullName evidence="13">Dihydroorotate dehydrogenase (quinone)</fullName>
        <ecNumber evidence="13">1.3.5.2</ecNumber>
    </recommendedName>
    <alternativeName>
        <fullName evidence="13">DHOdehase</fullName>
        <shortName evidence="13">DHOD</shortName>
        <shortName evidence="13">DHODase</shortName>
    </alternativeName>
    <alternativeName>
        <fullName evidence="13">Dihydroorotate oxidase</fullName>
    </alternativeName>
</protein>
<dbReference type="NCBIfam" id="NF003652">
    <property type="entry name" value="PRK05286.2-5"/>
    <property type="match status" value="1"/>
</dbReference>
<evidence type="ECO:0000313" key="15">
    <source>
        <dbReference type="EMBL" id="SFP91302.1"/>
    </source>
</evidence>
<evidence type="ECO:0000256" key="11">
    <source>
        <dbReference type="ARBA" id="ARBA00023136"/>
    </source>
</evidence>
<dbReference type="GO" id="GO:0106430">
    <property type="term" value="F:dihydroorotate dehydrogenase (quinone) activity"/>
    <property type="evidence" value="ECO:0007669"/>
    <property type="project" value="UniProtKB-EC"/>
</dbReference>
<feature type="binding site" evidence="13">
    <location>
        <begin position="248"/>
        <end position="249"/>
    </location>
    <ligand>
        <name>substrate</name>
    </ligand>
</feature>
<keyword evidence="10 13" id="KW-0560">Oxidoreductase</keyword>
<dbReference type="FunFam" id="3.20.20.70:FF:000123">
    <property type="entry name" value="Dihydroorotate dehydrogenase (quinone)"/>
    <property type="match status" value="1"/>
</dbReference>
<dbReference type="GeneID" id="99652753"/>
<dbReference type="CDD" id="cd04738">
    <property type="entry name" value="DHOD_2_like"/>
    <property type="match status" value="1"/>
</dbReference>
<proteinExistence type="inferred from homology"/>
<comment type="cofactor">
    <cofactor evidence="13">
        <name>FMN</name>
        <dbReference type="ChEBI" id="CHEBI:58210"/>
    </cofactor>
    <text evidence="13">Binds 1 FMN per subunit.</text>
</comment>
<dbReference type="EMBL" id="FOVH01000019">
    <property type="protein sequence ID" value="SFP91302.1"/>
    <property type="molecule type" value="Genomic_DNA"/>
</dbReference>
<dbReference type="InterPro" id="IPR001295">
    <property type="entry name" value="Dihydroorotate_DH_CS"/>
</dbReference>
<feature type="binding site" evidence="13">
    <location>
        <position position="247"/>
    </location>
    <ligand>
        <name>FMN</name>
        <dbReference type="ChEBI" id="CHEBI:58210"/>
    </ligand>
</feature>
<dbReference type="PANTHER" id="PTHR48109">
    <property type="entry name" value="DIHYDROOROTATE DEHYDROGENASE (QUINONE), MITOCHONDRIAL-RELATED"/>
    <property type="match status" value="1"/>
</dbReference>
<gene>
    <name evidence="13" type="primary">pyrD</name>
    <name evidence="15" type="ORF">SAMN04489713_11975</name>
</gene>
<dbReference type="STRING" id="1993.SAMN04489713_11975"/>
<dbReference type="NCBIfam" id="NF003645">
    <property type="entry name" value="PRK05286.1-2"/>
    <property type="match status" value="1"/>
</dbReference>
<feature type="binding site" evidence="13">
    <location>
        <begin position="321"/>
        <end position="322"/>
    </location>
    <ligand>
        <name>FMN</name>
        <dbReference type="ChEBI" id="CHEBI:58210"/>
    </ligand>
</feature>
<dbReference type="GO" id="GO:0005886">
    <property type="term" value="C:plasma membrane"/>
    <property type="evidence" value="ECO:0007669"/>
    <property type="project" value="UniProtKB-SubCell"/>
</dbReference>
<accession>A0A1I5U7T5</accession>
<sequence>MYRLLFTLVIARVPAETVHHLTIRGLRAIQAVPGAAPLLRRLLVPRDPALAVRAFGLDFPSPLGLAAGFDKDAVAYEALGAFGFGHVEIGTVTGRPQPGNPRPRLFRLAPDRAVVNRMGFNNEGSEAAARRLAGRSARTIVGVNIGKTKAVPEASAAADYVASAERLAPHADYLVVNVSSPNTPGLRNLQAVEHLRPLLTAVREAADRSSPRRVPLLVKIAPDLADDDIDAVADLALDLGLDGVIATNTTVGRDALLSPPALVKETGGLSGAPLRDRSLEVLRRLRARTGGRLTLVSVGGVETADDVWERVRAGATLVQGYTGMIYGGPLWAHRVNRDLARRLRASAFRTLTEARR</sequence>
<feature type="binding site" evidence="13">
    <location>
        <position position="182"/>
    </location>
    <ligand>
        <name>substrate</name>
    </ligand>
</feature>
<dbReference type="PANTHER" id="PTHR48109:SF4">
    <property type="entry name" value="DIHYDROOROTATE DEHYDROGENASE (QUINONE), MITOCHONDRIAL"/>
    <property type="match status" value="1"/>
</dbReference>
<feature type="binding site" evidence="13">
    <location>
        <position position="271"/>
    </location>
    <ligand>
        <name>FMN</name>
        <dbReference type="ChEBI" id="CHEBI:58210"/>
    </ligand>
</feature>
<dbReference type="InParanoid" id="A0A1I5U7T5"/>
<evidence type="ECO:0000256" key="9">
    <source>
        <dbReference type="ARBA" id="ARBA00022975"/>
    </source>
</evidence>
<dbReference type="OrthoDB" id="9802377at2"/>
<evidence type="ECO:0000256" key="13">
    <source>
        <dbReference type="HAMAP-Rule" id="MF_00225"/>
    </source>
</evidence>
<evidence type="ECO:0000256" key="8">
    <source>
        <dbReference type="ARBA" id="ARBA00022643"/>
    </source>
</evidence>
<name>A0A1I5U7T5_9ACTN</name>
<dbReference type="RefSeq" id="WP_075024070.1">
    <property type="nucleotide sequence ID" value="NZ_CP083237.1"/>
</dbReference>
<dbReference type="GO" id="GO:0044205">
    <property type="term" value="P:'de novo' UMP biosynthetic process"/>
    <property type="evidence" value="ECO:0007669"/>
    <property type="project" value="UniProtKB-UniRule"/>
</dbReference>
<dbReference type="InterPro" id="IPR013785">
    <property type="entry name" value="Aldolase_TIM"/>
</dbReference>
<evidence type="ECO:0000313" key="16">
    <source>
        <dbReference type="Proteomes" id="UP000183413"/>
    </source>
</evidence>
<dbReference type="AlphaFoldDB" id="A0A1I5U7T5"/>
<keyword evidence="9 13" id="KW-0665">Pyrimidine biosynthesis</keyword>
<dbReference type="InterPro" id="IPR005719">
    <property type="entry name" value="Dihydroorotate_DH_2"/>
</dbReference>
<dbReference type="PROSITE" id="PS00912">
    <property type="entry name" value="DHODEHASE_2"/>
    <property type="match status" value="1"/>
</dbReference>
<keyword evidence="6 13" id="KW-1003">Cell membrane</keyword>
<feature type="binding site" evidence="13">
    <location>
        <position position="91"/>
    </location>
    <ligand>
        <name>FMN</name>
        <dbReference type="ChEBI" id="CHEBI:58210"/>
    </ligand>
</feature>
<dbReference type="GO" id="GO:0005737">
    <property type="term" value="C:cytoplasm"/>
    <property type="evidence" value="ECO:0007669"/>
    <property type="project" value="InterPro"/>
</dbReference>
<evidence type="ECO:0000256" key="10">
    <source>
        <dbReference type="ARBA" id="ARBA00023002"/>
    </source>
</evidence>
<dbReference type="InterPro" id="IPR005720">
    <property type="entry name" value="Dihydroorotate_DH_cat"/>
</dbReference>
<organism evidence="15 16">
    <name type="scientific">Actinomadura madurae</name>
    <dbReference type="NCBI Taxonomy" id="1993"/>
    <lineage>
        <taxon>Bacteria</taxon>
        <taxon>Bacillati</taxon>
        <taxon>Actinomycetota</taxon>
        <taxon>Actinomycetes</taxon>
        <taxon>Streptosporangiales</taxon>
        <taxon>Thermomonosporaceae</taxon>
        <taxon>Actinomadura</taxon>
    </lineage>
</organism>
<comment type="similarity">
    <text evidence="4 13">Belongs to the dihydroorotate dehydrogenase family. Type 2 subfamily.</text>
</comment>
<keyword evidence="11 13" id="KW-0472">Membrane</keyword>
<evidence type="ECO:0000259" key="14">
    <source>
        <dbReference type="Pfam" id="PF01180"/>
    </source>
</evidence>
<dbReference type="SUPFAM" id="SSF51395">
    <property type="entry name" value="FMN-linked oxidoreductases"/>
    <property type="match status" value="1"/>
</dbReference>
<feature type="binding site" evidence="13">
    <location>
        <position position="144"/>
    </location>
    <ligand>
        <name>FMN</name>
        <dbReference type="ChEBI" id="CHEBI:58210"/>
    </ligand>
</feature>
<evidence type="ECO:0000256" key="3">
    <source>
        <dbReference type="ARBA" id="ARBA00005161"/>
    </source>
</evidence>
<dbReference type="HAMAP" id="MF_00225">
    <property type="entry name" value="DHO_dh_type2"/>
    <property type="match status" value="1"/>
</dbReference>
<dbReference type="eggNOG" id="COG0167">
    <property type="taxonomic scope" value="Bacteria"/>
</dbReference>
<dbReference type="Gene3D" id="3.20.20.70">
    <property type="entry name" value="Aldolase class I"/>
    <property type="match status" value="1"/>
</dbReference>
<dbReference type="NCBIfam" id="NF003648">
    <property type="entry name" value="PRK05286.2-1"/>
    <property type="match status" value="1"/>
</dbReference>
<feature type="binding site" evidence="13">
    <location>
        <position position="177"/>
    </location>
    <ligand>
        <name>FMN</name>
        <dbReference type="ChEBI" id="CHEBI:58210"/>
    </ligand>
</feature>
<feature type="binding site" evidence="13">
    <location>
        <position position="219"/>
    </location>
    <ligand>
        <name>FMN</name>
        <dbReference type="ChEBI" id="CHEBI:58210"/>
    </ligand>
</feature>
<evidence type="ECO:0000256" key="7">
    <source>
        <dbReference type="ARBA" id="ARBA00022630"/>
    </source>
</evidence>